<organism evidence="2 3">
    <name type="scientific">Rhododendron simsii</name>
    <name type="common">Sims's rhododendron</name>
    <dbReference type="NCBI Taxonomy" id="118357"/>
    <lineage>
        <taxon>Eukaryota</taxon>
        <taxon>Viridiplantae</taxon>
        <taxon>Streptophyta</taxon>
        <taxon>Embryophyta</taxon>
        <taxon>Tracheophyta</taxon>
        <taxon>Spermatophyta</taxon>
        <taxon>Magnoliopsida</taxon>
        <taxon>eudicotyledons</taxon>
        <taxon>Gunneridae</taxon>
        <taxon>Pentapetalae</taxon>
        <taxon>asterids</taxon>
        <taxon>Ericales</taxon>
        <taxon>Ericaceae</taxon>
        <taxon>Ericoideae</taxon>
        <taxon>Rhodoreae</taxon>
        <taxon>Rhododendron</taxon>
    </lineage>
</organism>
<comment type="caution">
    <text evidence="2">The sequence shown here is derived from an EMBL/GenBank/DDBJ whole genome shotgun (WGS) entry which is preliminary data.</text>
</comment>
<evidence type="ECO:0000313" key="3">
    <source>
        <dbReference type="Proteomes" id="UP000626092"/>
    </source>
</evidence>
<keyword evidence="3" id="KW-1185">Reference proteome</keyword>
<dbReference type="OrthoDB" id="1103984at2759"/>
<dbReference type="PANTHER" id="PTHR24128">
    <property type="entry name" value="HOMEOBOX PROTEIN WARIAI"/>
    <property type="match status" value="1"/>
</dbReference>
<gene>
    <name evidence="2" type="ORF">RHSIM_Rhsim02G0230500</name>
</gene>
<dbReference type="EMBL" id="WJXA01000002">
    <property type="protein sequence ID" value="KAF7151589.1"/>
    <property type="molecule type" value="Genomic_DNA"/>
</dbReference>
<feature type="repeat" description="ANK" evidence="1">
    <location>
        <begin position="21"/>
        <end position="53"/>
    </location>
</feature>
<reference evidence="2" key="1">
    <citation type="submission" date="2019-11" db="EMBL/GenBank/DDBJ databases">
        <authorList>
            <person name="Liu Y."/>
            <person name="Hou J."/>
            <person name="Li T.-Q."/>
            <person name="Guan C.-H."/>
            <person name="Wu X."/>
            <person name="Wu H.-Z."/>
            <person name="Ling F."/>
            <person name="Zhang R."/>
            <person name="Shi X.-G."/>
            <person name="Ren J.-P."/>
            <person name="Chen E.-F."/>
            <person name="Sun J.-M."/>
        </authorList>
    </citation>
    <scope>NUCLEOTIDE SEQUENCE</scope>
    <source>
        <strain evidence="2">Adult_tree_wgs_1</strain>
        <tissue evidence="2">Leaves</tissue>
    </source>
</reference>
<dbReference type="PANTHER" id="PTHR24128:SF101">
    <property type="entry name" value="ANKYRIN REPEAT-CONTAINING PROTEIN BDA1-LIKE"/>
    <property type="match status" value="1"/>
</dbReference>
<sequence length="205" mass="23137">MIDEDELILDRVSSLTGFFIKDSTPLHVAALRGHLDFTKTLITWKSELTTELDSSRSSPLHLACTKDHFEIVEELLRVNTNACLGHDEDKCYRLAALEALIDEDELILDRVCSLTGFFINDSTPLQVAALCGHLDFTKALITWKSELATKFDSSRSSPHHLACTKGHFKIVEELLRVNTNVCLGHDEDSTQCYISFLLIAYRSFF</sequence>
<dbReference type="Gene3D" id="1.25.40.20">
    <property type="entry name" value="Ankyrin repeat-containing domain"/>
    <property type="match status" value="2"/>
</dbReference>
<dbReference type="Proteomes" id="UP000626092">
    <property type="component" value="Unassembled WGS sequence"/>
</dbReference>
<feature type="repeat" description="ANK" evidence="1">
    <location>
        <begin position="55"/>
        <end position="87"/>
    </location>
</feature>
<dbReference type="SMART" id="SM00248">
    <property type="entry name" value="ANK"/>
    <property type="match status" value="4"/>
</dbReference>
<dbReference type="AlphaFoldDB" id="A0A834LX43"/>
<name>A0A834LX43_RHOSS</name>
<accession>A0A834LX43</accession>
<dbReference type="SUPFAM" id="SSF48403">
    <property type="entry name" value="Ankyrin repeat"/>
    <property type="match status" value="1"/>
</dbReference>
<evidence type="ECO:0000313" key="2">
    <source>
        <dbReference type="EMBL" id="KAF7151589.1"/>
    </source>
</evidence>
<proteinExistence type="predicted"/>
<dbReference type="PROSITE" id="PS50297">
    <property type="entry name" value="ANK_REP_REGION"/>
    <property type="match status" value="2"/>
</dbReference>
<dbReference type="Pfam" id="PF12796">
    <property type="entry name" value="Ank_2"/>
    <property type="match status" value="2"/>
</dbReference>
<dbReference type="InterPro" id="IPR036770">
    <property type="entry name" value="Ankyrin_rpt-contain_sf"/>
</dbReference>
<protein>
    <submittedName>
        <fullName evidence="2">Uncharacterized protein</fullName>
    </submittedName>
</protein>
<evidence type="ECO:0000256" key="1">
    <source>
        <dbReference type="PROSITE-ProRule" id="PRU00023"/>
    </source>
</evidence>
<dbReference type="PROSITE" id="PS50088">
    <property type="entry name" value="ANK_REPEAT"/>
    <property type="match status" value="2"/>
</dbReference>
<dbReference type="InterPro" id="IPR002110">
    <property type="entry name" value="Ankyrin_rpt"/>
</dbReference>
<keyword evidence="1" id="KW-0040">ANK repeat</keyword>